<proteinExistence type="predicted"/>
<keyword evidence="3" id="KW-1185">Reference proteome</keyword>
<protein>
    <submittedName>
        <fullName evidence="2">Uncharacterized protein</fullName>
    </submittedName>
</protein>
<sequence length="79" mass="9139">MHFMVWSEQGKHRSIARIEERFDSFESFEKAKRGKKKEDLETKEDQGGQKKEEVKNSISQSKYEGRPIAIPVPMAPSPC</sequence>
<dbReference type="OrthoDB" id="10312644at2759"/>
<feature type="compositionally biased region" description="Basic and acidic residues" evidence="1">
    <location>
        <begin position="29"/>
        <end position="55"/>
    </location>
</feature>
<organism evidence="2 3">
    <name type="scientific">Botrytis tulipae</name>
    <dbReference type="NCBI Taxonomy" id="87230"/>
    <lineage>
        <taxon>Eukaryota</taxon>
        <taxon>Fungi</taxon>
        <taxon>Dikarya</taxon>
        <taxon>Ascomycota</taxon>
        <taxon>Pezizomycotina</taxon>
        <taxon>Leotiomycetes</taxon>
        <taxon>Helotiales</taxon>
        <taxon>Sclerotiniaceae</taxon>
        <taxon>Botrytis</taxon>
    </lineage>
</organism>
<evidence type="ECO:0000313" key="3">
    <source>
        <dbReference type="Proteomes" id="UP000297777"/>
    </source>
</evidence>
<dbReference type="Proteomes" id="UP000297777">
    <property type="component" value="Unassembled WGS sequence"/>
</dbReference>
<comment type="caution">
    <text evidence="2">The sequence shown here is derived from an EMBL/GenBank/DDBJ whole genome shotgun (WGS) entry which is preliminary data.</text>
</comment>
<accession>A0A4Z1EZ15</accession>
<gene>
    <name evidence="2" type="ORF">BTUL_0028g00410</name>
</gene>
<name>A0A4Z1EZ15_9HELO</name>
<evidence type="ECO:0000313" key="2">
    <source>
        <dbReference type="EMBL" id="TGO16468.1"/>
    </source>
</evidence>
<evidence type="ECO:0000256" key="1">
    <source>
        <dbReference type="SAM" id="MobiDB-lite"/>
    </source>
</evidence>
<reference evidence="2 3" key="1">
    <citation type="submission" date="2017-12" db="EMBL/GenBank/DDBJ databases">
        <title>Comparative genomics of Botrytis spp.</title>
        <authorList>
            <person name="Valero-Jimenez C.A."/>
            <person name="Tapia P."/>
            <person name="Veloso J."/>
            <person name="Silva-Moreno E."/>
            <person name="Staats M."/>
            <person name="Valdes J.H."/>
            <person name="Van Kan J.A.L."/>
        </authorList>
    </citation>
    <scope>NUCLEOTIDE SEQUENCE [LARGE SCALE GENOMIC DNA]</scope>
    <source>
        <strain evidence="2 3">Bt9001</strain>
    </source>
</reference>
<feature type="region of interest" description="Disordered" evidence="1">
    <location>
        <begin position="29"/>
        <end position="79"/>
    </location>
</feature>
<dbReference type="AlphaFoldDB" id="A0A4Z1EZ15"/>
<dbReference type="EMBL" id="PQXH01000028">
    <property type="protein sequence ID" value="TGO16468.1"/>
    <property type="molecule type" value="Genomic_DNA"/>
</dbReference>